<evidence type="ECO:0000256" key="2">
    <source>
        <dbReference type="ARBA" id="ARBA00004308"/>
    </source>
</evidence>
<evidence type="ECO:0000256" key="6">
    <source>
        <dbReference type="ARBA" id="ARBA00023136"/>
    </source>
</evidence>
<feature type="disulfide bond" evidence="8">
    <location>
        <begin position="40"/>
        <end position="52"/>
    </location>
</feature>
<comment type="caution">
    <text evidence="10">The sequence shown here is derived from an EMBL/GenBank/DDBJ whole genome shotgun (WGS) entry which is preliminary data.</text>
</comment>
<keyword evidence="4" id="KW-0677">Repeat</keyword>
<dbReference type="InterPro" id="IPR002172">
    <property type="entry name" value="LDrepeatLR_classA_rpt"/>
</dbReference>
<evidence type="ECO:0000256" key="7">
    <source>
        <dbReference type="ARBA" id="ARBA00023157"/>
    </source>
</evidence>
<dbReference type="GO" id="GO:0012505">
    <property type="term" value="C:endomembrane system"/>
    <property type="evidence" value="ECO:0007669"/>
    <property type="project" value="UniProtKB-SubCell"/>
</dbReference>
<keyword evidence="3" id="KW-0812">Transmembrane</keyword>
<dbReference type="GO" id="GO:0016192">
    <property type="term" value="P:vesicle-mediated transport"/>
    <property type="evidence" value="ECO:0007669"/>
    <property type="project" value="UniProtKB-ARBA"/>
</dbReference>
<dbReference type="PROSITE" id="PS50068">
    <property type="entry name" value="LDLRA_2"/>
    <property type="match status" value="2"/>
</dbReference>
<dbReference type="InterPro" id="IPR050685">
    <property type="entry name" value="LDLR"/>
</dbReference>
<dbReference type="CDD" id="cd00112">
    <property type="entry name" value="LDLa"/>
    <property type="match status" value="2"/>
</dbReference>
<name>A0A4Y2IF07_ARAVE</name>
<reference evidence="10 11" key="1">
    <citation type="journal article" date="2019" name="Sci. Rep.">
        <title>Orb-weaving spider Araneus ventricosus genome elucidates the spidroin gene catalogue.</title>
        <authorList>
            <person name="Kono N."/>
            <person name="Nakamura H."/>
            <person name="Ohtoshi R."/>
            <person name="Moran D.A.P."/>
            <person name="Shinohara A."/>
            <person name="Yoshida Y."/>
            <person name="Fujiwara M."/>
            <person name="Mori M."/>
            <person name="Tomita M."/>
            <person name="Arakawa K."/>
        </authorList>
    </citation>
    <scope>NUCLEOTIDE SEQUENCE [LARGE SCALE GENOMIC DNA]</scope>
</reference>
<dbReference type="InterPro" id="IPR023415">
    <property type="entry name" value="LDLR_class-A_CS"/>
</dbReference>
<dbReference type="PROSITE" id="PS01209">
    <property type="entry name" value="LDLRA_1"/>
    <property type="match status" value="1"/>
</dbReference>
<feature type="signal peptide" evidence="9">
    <location>
        <begin position="1"/>
        <end position="24"/>
    </location>
</feature>
<keyword evidence="11" id="KW-1185">Reference proteome</keyword>
<dbReference type="AlphaFoldDB" id="A0A4Y2IF07"/>
<organism evidence="10 11">
    <name type="scientific">Araneus ventricosus</name>
    <name type="common">Orbweaver spider</name>
    <name type="synonym">Epeira ventricosa</name>
    <dbReference type="NCBI Taxonomy" id="182803"/>
    <lineage>
        <taxon>Eukaryota</taxon>
        <taxon>Metazoa</taxon>
        <taxon>Ecdysozoa</taxon>
        <taxon>Arthropoda</taxon>
        <taxon>Chelicerata</taxon>
        <taxon>Arachnida</taxon>
        <taxon>Araneae</taxon>
        <taxon>Araneomorphae</taxon>
        <taxon>Entelegynae</taxon>
        <taxon>Araneoidea</taxon>
        <taxon>Araneidae</taxon>
        <taxon>Araneus</taxon>
    </lineage>
</organism>
<dbReference type="InterPro" id="IPR036055">
    <property type="entry name" value="LDL_receptor-like_sf"/>
</dbReference>
<dbReference type="Gene3D" id="4.10.400.10">
    <property type="entry name" value="Low-density Lipoprotein Receptor"/>
    <property type="match status" value="1"/>
</dbReference>
<evidence type="ECO:0000256" key="8">
    <source>
        <dbReference type="PROSITE-ProRule" id="PRU00124"/>
    </source>
</evidence>
<dbReference type="Proteomes" id="UP000499080">
    <property type="component" value="Unassembled WGS sequence"/>
</dbReference>
<feature type="chain" id="PRO_5021407216" evidence="9">
    <location>
        <begin position="25"/>
        <end position="190"/>
    </location>
</feature>
<dbReference type="SMART" id="SM00192">
    <property type="entry name" value="LDLa"/>
    <property type="match status" value="2"/>
</dbReference>
<evidence type="ECO:0000313" key="10">
    <source>
        <dbReference type="EMBL" id="GBM75586.1"/>
    </source>
</evidence>
<protein>
    <submittedName>
        <fullName evidence="10">Uncharacterized protein</fullName>
    </submittedName>
</protein>
<evidence type="ECO:0000256" key="1">
    <source>
        <dbReference type="ARBA" id="ARBA00004167"/>
    </source>
</evidence>
<keyword evidence="9" id="KW-0732">Signal</keyword>
<evidence type="ECO:0000256" key="4">
    <source>
        <dbReference type="ARBA" id="ARBA00022737"/>
    </source>
</evidence>
<dbReference type="PANTHER" id="PTHR24270">
    <property type="entry name" value="LOW-DENSITY LIPOPROTEIN RECEPTOR-RELATED"/>
    <property type="match status" value="1"/>
</dbReference>
<evidence type="ECO:0000256" key="3">
    <source>
        <dbReference type="ARBA" id="ARBA00022692"/>
    </source>
</evidence>
<dbReference type="EMBL" id="BGPR01002567">
    <property type="protein sequence ID" value="GBM75586.1"/>
    <property type="molecule type" value="Genomic_DNA"/>
</dbReference>
<dbReference type="SUPFAM" id="SSF57424">
    <property type="entry name" value="LDL receptor-like module"/>
    <property type="match status" value="2"/>
</dbReference>
<feature type="disulfide bond" evidence="8">
    <location>
        <begin position="47"/>
        <end position="65"/>
    </location>
</feature>
<comment type="subcellular location">
    <subcellularLocation>
        <location evidence="2">Endomembrane system</location>
    </subcellularLocation>
    <subcellularLocation>
        <location evidence="1">Membrane</location>
        <topology evidence="1">Single-pass membrane protein</topology>
    </subcellularLocation>
</comment>
<keyword evidence="5" id="KW-1133">Transmembrane helix</keyword>
<proteinExistence type="predicted"/>
<dbReference type="PRINTS" id="PR00261">
    <property type="entry name" value="LDLRECEPTOR"/>
</dbReference>
<dbReference type="Gene3D" id="2.40.128.620">
    <property type="match status" value="1"/>
</dbReference>
<accession>A0A4Y2IF07</accession>
<evidence type="ECO:0000313" key="11">
    <source>
        <dbReference type="Proteomes" id="UP000499080"/>
    </source>
</evidence>
<evidence type="ECO:0000256" key="9">
    <source>
        <dbReference type="SAM" id="SignalP"/>
    </source>
</evidence>
<keyword evidence="6" id="KW-0472">Membrane</keyword>
<feature type="disulfide bond" evidence="8">
    <location>
        <begin position="59"/>
        <end position="74"/>
    </location>
</feature>
<evidence type="ECO:0000256" key="5">
    <source>
        <dbReference type="ARBA" id="ARBA00022989"/>
    </source>
</evidence>
<dbReference type="Pfam" id="PF00057">
    <property type="entry name" value="Ldl_recept_a"/>
    <property type="match status" value="2"/>
</dbReference>
<dbReference type="OrthoDB" id="6417921at2759"/>
<dbReference type="GO" id="GO:0005886">
    <property type="term" value="C:plasma membrane"/>
    <property type="evidence" value="ECO:0007669"/>
    <property type="project" value="TreeGrafter"/>
</dbReference>
<sequence>MGVFCHLSLAFAFPIVFIFSNVDAENLRQRIFKGIDDGPCSFEQYRCLDNQCIPRNKLCNGRYDCVDNSDEGYCSTYSSDCPNHRAFFCGRSSSGLCIPMSWKCDGHKDCYNGEDEEPEQCGLSPGSAFSSCVMNFFFSIFFQKRPVSSQLKTFFGDGLNSGLGHKFFGPRLVRTRNFGVCSRKDNNEVS</sequence>
<keyword evidence="7 8" id="KW-1015">Disulfide bond</keyword>
<comment type="caution">
    <text evidence="8">Lacks conserved residue(s) required for the propagation of feature annotation.</text>
</comment>
<gene>
    <name evidence="10" type="ORF">AVEN_271497_1</name>
</gene>